<dbReference type="GeneID" id="64956663"/>
<organism evidence="1 2">
    <name type="scientific">Aspergillus kawachii</name>
    <name type="common">White koji mold</name>
    <name type="synonym">Aspergillus awamori var. kawachi</name>
    <dbReference type="NCBI Taxonomy" id="1069201"/>
    <lineage>
        <taxon>Eukaryota</taxon>
        <taxon>Fungi</taxon>
        <taxon>Dikarya</taxon>
        <taxon>Ascomycota</taxon>
        <taxon>Pezizomycotina</taxon>
        <taxon>Eurotiomycetes</taxon>
        <taxon>Eurotiomycetidae</taxon>
        <taxon>Eurotiales</taxon>
        <taxon>Aspergillaceae</taxon>
        <taxon>Aspergillus</taxon>
        <taxon>Aspergillus subgen. Circumdati</taxon>
    </lineage>
</organism>
<name>A0A7R7W2T1_ASPKA</name>
<accession>A0A7R7W2T1</accession>
<dbReference type="EMBL" id="AP024426">
    <property type="protein sequence ID" value="BCR95338.1"/>
    <property type="molecule type" value="Genomic_DNA"/>
</dbReference>
<dbReference type="RefSeq" id="XP_041539104.1">
    <property type="nucleotide sequence ID" value="XM_041684973.1"/>
</dbReference>
<dbReference type="AlphaFoldDB" id="A0A7R7W2T1"/>
<proteinExistence type="predicted"/>
<dbReference type="OrthoDB" id="4428759at2759"/>
<protein>
    <submittedName>
        <fullName evidence="1">Uncharacterized protein</fullName>
    </submittedName>
</protein>
<reference evidence="1" key="2">
    <citation type="submission" date="2021-02" db="EMBL/GenBank/DDBJ databases">
        <title>Aspergillus luchuensis mut. kawachii IFO 4304 genome sequence.</title>
        <authorList>
            <person name="Mori K."/>
            <person name="Kadooka C."/>
            <person name="Goto M."/>
            <person name="Futagami T."/>
        </authorList>
    </citation>
    <scope>NUCLEOTIDE SEQUENCE</scope>
    <source>
        <strain evidence="1">IFO 4308</strain>
    </source>
</reference>
<evidence type="ECO:0000313" key="1">
    <source>
        <dbReference type="EMBL" id="BCR95338.1"/>
    </source>
</evidence>
<evidence type="ECO:0000313" key="2">
    <source>
        <dbReference type="Proteomes" id="UP000661280"/>
    </source>
</evidence>
<dbReference type="Proteomes" id="UP000661280">
    <property type="component" value="Chromosome 2"/>
</dbReference>
<dbReference type="KEGG" id="aluc:AKAW2_20278S"/>
<keyword evidence="2" id="KW-1185">Reference proteome</keyword>
<gene>
    <name evidence="1" type="ORF">AKAW2_20278S</name>
</gene>
<reference evidence="1" key="1">
    <citation type="submission" date="2021-01" db="EMBL/GenBank/DDBJ databases">
        <authorList>
            <consortium name="Aspergillus luchuensis mut. kawachii IFO 4304 genome sequencing consortium"/>
            <person name="Kazuki M."/>
            <person name="Futagami T."/>
        </authorList>
    </citation>
    <scope>NUCLEOTIDE SEQUENCE</scope>
    <source>
        <strain evidence="1">IFO 4308</strain>
    </source>
</reference>
<sequence length="330" mass="36464">MDNYGSIKLTDGLADGEKPFTTPSQVFYTTTGLRAVDPGSAKASCPHAHIGPLRRGHILYRLDGSPDNNASYETVAIRSIEVGPETEQKVYSVSLWAGEQSHHANGYLLAINDPNRAVEAAARALRALPPKKRISLLASFHELSSTFTKNDIQAIHERLNFELFGSYGKREEGLISRSEIFPALVSPIDQLKAMKYNPRQLPNGVPLDRIQRRFSLLAIGDSNLPSAYTLPDLSVIDDCILIDDVPQMRCEVNHHRRTFQWTRRVQENMFEHGVLSLYNHGLSGKGVVLISPTDAPEDCSKKDVQAFEALPKSVAKKHPAASRQAASGRT</sequence>